<name>A0ABR4JZK6_9EURO</name>
<dbReference type="Proteomes" id="UP001610446">
    <property type="component" value="Unassembled WGS sequence"/>
</dbReference>
<reference evidence="2 3" key="1">
    <citation type="submission" date="2024-07" db="EMBL/GenBank/DDBJ databases">
        <title>Section-level genome sequencing and comparative genomics of Aspergillus sections Usti and Cavernicolus.</title>
        <authorList>
            <consortium name="Lawrence Berkeley National Laboratory"/>
            <person name="Nybo J.L."/>
            <person name="Vesth T.C."/>
            <person name="Theobald S."/>
            <person name="Frisvad J.C."/>
            <person name="Larsen T.O."/>
            <person name="Kjaerboelling I."/>
            <person name="Rothschild-Mancinelli K."/>
            <person name="Lyhne E.K."/>
            <person name="Kogle M.E."/>
            <person name="Barry K."/>
            <person name="Clum A."/>
            <person name="Na H."/>
            <person name="Ledsgaard L."/>
            <person name="Lin J."/>
            <person name="Lipzen A."/>
            <person name="Kuo A."/>
            <person name="Riley R."/>
            <person name="Mondo S."/>
            <person name="Labutti K."/>
            <person name="Haridas S."/>
            <person name="Pangalinan J."/>
            <person name="Salamov A.A."/>
            <person name="Simmons B.A."/>
            <person name="Magnuson J.K."/>
            <person name="Chen J."/>
            <person name="Drula E."/>
            <person name="Henrissat B."/>
            <person name="Wiebenga A."/>
            <person name="Lubbers R.J."/>
            <person name="Gomes A.C."/>
            <person name="Makela M.R."/>
            <person name="Stajich J."/>
            <person name="Grigoriev I.V."/>
            <person name="Mortensen U.H."/>
            <person name="De Vries R.P."/>
            <person name="Baker S.E."/>
            <person name="Andersen M.R."/>
        </authorList>
    </citation>
    <scope>NUCLEOTIDE SEQUENCE [LARGE SCALE GENOMIC DNA]</scope>
    <source>
        <strain evidence="2 3">CBS 123904</strain>
    </source>
</reference>
<accession>A0ABR4JZK6</accession>
<sequence>MRDVYDTPAATAAAADPHPPLHLPWVPWTPLKTSPPPSLLARQRLLCLGRYLAAFLLVFILNSNLDANARTREEPVINVDLVGHRATARVPS</sequence>
<evidence type="ECO:0000256" key="1">
    <source>
        <dbReference type="SAM" id="Phobius"/>
    </source>
</evidence>
<keyword evidence="1" id="KW-0472">Membrane</keyword>
<feature type="transmembrane region" description="Helical" evidence="1">
    <location>
        <begin position="43"/>
        <end position="62"/>
    </location>
</feature>
<keyword evidence="1" id="KW-1133">Transmembrane helix</keyword>
<protein>
    <submittedName>
        <fullName evidence="2">Uncharacterized protein</fullName>
    </submittedName>
</protein>
<keyword evidence="1" id="KW-0812">Transmembrane</keyword>
<keyword evidence="3" id="KW-1185">Reference proteome</keyword>
<dbReference type="EMBL" id="JBFXLU010000071">
    <property type="protein sequence ID" value="KAL2845512.1"/>
    <property type="molecule type" value="Genomic_DNA"/>
</dbReference>
<evidence type="ECO:0000313" key="2">
    <source>
        <dbReference type="EMBL" id="KAL2845512.1"/>
    </source>
</evidence>
<proteinExistence type="predicted"/>
<evidence type="ECO:0000313" key="3">
    <source>
        <dbReference type="Proteomes" id="UP001610446"/>
    </source>
</evidence>
<comment type="caution">
    <text evidence="2">The sequence shown here is derived from an EMBL/GenBank/DDBJ whole genome shotgun (WGS) entry which is preliminary data.</text>
</comment>
<gene>
    <name evidence="2" type="ORF">BJY01DRAFT_181714</name>
</gene>
<organism evidence="2 3">
    <name type="scientific">Aspergillus pseudoustus</name>
    <dbReference type="NCBI Taxonomy" id="1810923"/>
    <lineage>
        <taxon>Eukaryota</taxon>
        <taxon>Fungi</taxon>
        <taxon>Dikarya</taxon>
        <taxon>Ascomycota</taxon>
        <taxon>Pezizomycotina</taxon>
        <taxon>Eurotiomycetes</taxon>
        <taxon>Eurotiomycetidae</taxon>
        <taxon>Eurotiales</taxon>
        <taxon>Aspergillaceae</taxon>
        <taxon>Aspergillus</taxon>
        <taxon>Aspergillus subgen. Nidulantes</taxon>
    </lineage>
</organism>